<feature type="region of interest" description="Disordered" evidence="1">
    <location>
        <begin position="93"/>
        <end position="225"/>
    </location>
</feature>
<sequence>MPLREDDRGEAGLRSDVPHRARRRVSRDKRERTRRGSTSTPALSSSPPRGRSIRSRHPTEFEGRQVLTNIPPGRRTTNHRHGHMRMDACAGQHANRGGAFSHDARADGARQPTSEPTPPRRGPWREPTRTWRRRREAGSRPTGPDPDPRGALSKRANVNPRARSPAIAAHRAGREGCEPSCPLRHRPRHRSCRRSPVRASRRSFRDGRFRESPTGGAPHSRSARR</sequence>
<gene>
    <name evidence="2" type="ORF">STARVERO_01100</name>
</gene>
<feature type="compositionally biased region" description="Basic residues" evidence="1">
    <location>
        <begin position="20"/>
        <end position="35"/>
    </location>
</feature>
<feature type="compositionally biased region" description="Basic residues" evidence="1">
    <location>
        <begin position="183"/>
        <end position="202"/>
    </location>
</feature>
<protein>
    <submittedName>
        <fullName evidence="2">Uncharacterized protein</fullName>
    </submittedName>
</protein>
<evidence type="ECO:0000313" key="3">
    <source>
        <dbReference type="Proteomes" id="UP000433050"/>
    </source>
</evidence>
<feature type="region of interest" description="Disordered" evidence="1">
    <location>
        <begin position="1"/>
        <end position="81"/>
    </location>
</feature>
<feature type="compositionally biased region" description="Basic and acidic residues" evidence="1">
    <location>
        <begin position="1"/>
        <end position="19"/>
    </location>
</feature>
<evidence type="ECO:0000256" key="1">
    <source>
        <dbReference type="SAM" id="MobiDB-lite"/>
    </source>
</evidence>
<reference evidence="2 3" key="1">
    <citation type="submission" date="2019-12" db="EMBL/GenBank/DDBJ databases">
        <authorList>
            <person name="Reyes-Prieto M."/>
        </authorList>
    </citation>
    <scope>NUCLEOTIDE SEQUENCE [LARGE SCALE GENOMIC DNA]</scope>
    <source>
        <strain evidence="2">HF14-78462</strain>
    </source>
</reference>
<organism evidence="2 3">
    <name type="scientific">Starkeya nomas</name>
    <dbReference type="NCBI Taxonomy" id="2666134"/>
    <lineage>
        <taxon>Bacteria</taxon>
        <taxon>Pseudomonadati</taxon>
        <taxon>Pseudomonadota</taxon>
        <taxon>Alphaproteobacteria</taxon>
        <taxon>Hyphomicrobiales</taxon>
        <taxon>Xanthobacteraceae</taxon>
        <taxon>Starkeya</taxon>
    </lineage>
</organism>
<evidence type="ECO:0000313" key="2">
    <source>
        <dbReference type="EMBL" id="CAA0090127.1"/>
    </source>
</evidence>
<feature type="compositionally biased region" description="Low complexity" evidence="1">
    <location>
        <begin position="37"/>
        <end position="50"/>
    </location>
</feature>
<name>A0A5S9NHV2_9HYPH</name>
<accession>A0A5S9NHV2</accession>
<dbReference type="Proteomes" id="UP000433050">
    <property type="component" value="Unassembled WGS sequence"/>
</dbReference>
<dbReference type="EMBL" id="CACSAS010000001">
    <property type="protein sequence ID" value="CAA0090127.1"/>
    <property type="molecule type" value="Genomic_DNA"/>
</dbReference>
<dbReference type="AlphaFoldDB" id="A0A5S9NHV2"/>
<keyword evidence="3" id="KW-1185">Reference proteome</keyword>
<proteinExistence type="predicted"/>